<reference evidence="2 3" key="1">
    <citation type="submission" date="2018-03" db="EMBL/GenBank/DDBJ databases">
        <title>Whole genome sequencing of Histamine producing bacteria.</title>
        <authorList>
            <person name="Butler K."/>
        </authorList>
    </citation>
    <scope>NUCLEOTIDE SEQUENCE [LARGE SCALE GENOMIC DNA]</scope>
    <source>
        <strain evidence="2 3">Res.4.1</strain>
    </source>
</reference>
<evidence type="ECO:0000313" key="3">
    <source>
        <dbReference type="Proteomes" id="UP000240530"/>
    </source>
</evidence>
<dbReference type="RefSeq" id="WP_061012523.1">
    <property type="nucleotide sequence ID" value="NZ_JAUZMJ010000002.1"/>
</dbReference>
<feature type="transmembrane region" description="Helical" evidence="1">
    <location>
        <begin position="27"/>
        <end position="47"/>
    </location>
</feature>
<evidence type="ECO:0000313" key="2">
    <source>
        <dbReference type="EMBL" id="PSV11707.1"/>
    </source>
</evidence>
<dbReference type="Pfam" id="PF14316">
    <property type="entry name" value="DUF4381"/>
    <property type="match status" value="1"/>
</dbReference>
<sequence length="169" mass="18929">MATPSPQQLPLADIHLPAAPSYWPLAWGWWLALVIVIIVIIALVVMFKRKKQSNAAQKEALNQLALITPEQGLSALNTLLKQAALSYYSRSVVAPLTGEAWLTFLDQQLPVKHSGFVELKTQWLSGTFSNTPLTDEEFEQCKQMTRKWLKHALPPKHATTMAQKESLNV</sequence>
<dbReference type="AlphaFoldDB" id="A0A2T3KWG9"/>
<name>A0A2T3KWG9_PHOLD</name>
<dbReference type="Proteomes" id="UP000240530">
    <property type="component" value="Unassembled WGS sequence"/>
</dbReference>
<gene>
    <name evidence="2" type="ORF">C0W93_07400</name>
</gene>
<protein>
    <submittedName>
        <fullName evidence="2">DUF4381 domain-containing protein</fullName>
    </submittedName>
</protein>
<keyword evidence="1" id="KW-0472">Membrane</keyword>
<organism evidence="2 3">
    <name type="scientific">Photobacterium leiognathi subsp. mandapamensis</name>
    <name type="common">Photobacterium mandapamensis</name>
    <dbReference type="NCBI Taxonomy" id="48408"/>
    <lineage>
        <taxon>Bacteria</taxon>
        <taxon>Pseudomonadati</taxon>
        <taxon>Pseudomonadota</taxon>
        <taxon>Gammaproteobacteria</taxon>
        <taxon>Vibrionales</taxon>
        <taxon>Vibrionaceae</taxon>
        <taxon>Photobacterium</taxon>
    </lineage>
</organism>
<comment type="caution">
    <text evidence="2">The sequence shown here is derived from an EMBL/GenBank/DDBJ whole genome shotgun (WGS) entry which is preliminary data.</text>
</comment>
<proteinExistence type="predicted"/>
<dbReference type="EMBL" id="PYNS01000005">
    <property type="protein sequence ID" value="PSV11707.1"/>
    <property type="molecule type" value="Genomic_DNA"/>
</dbReference>
<accession>A0A2T3KWG9</accession>
<evidence type="ECO:0000256" key="1">
    <source>
        <dbReference type="SAM" id="Phobius"/>
    </source>
</evidence>
<keyword evidence="1" id="KW-0812">Transmembrane</keyword>
<dbReference type="InterPro" id="IPR025489">
    <property type="entry name" value="DUF4381"/>
</dbReference>
<keyword evidence="1" id="KW-1133">Transmembrane helix</keyword>